<dbReference type="EMBL" id="LCTZ01000002">
    <property type="protein sequence ID" value="KQC29339.1"/>
    <property type="molecule type" value="Genomic_DNA"/>
</dbReference>
<dbReference type="Proteomes" id="UP000050827">
    <property type="component" value="Unassembled WGS sequence"/>
</dbReference>
<name>A0A0N8WFQ3_9FLAO</name>
<dbReference type="PANTHER" id="PTHR46401">
    <property type="entry name" value="GLYCOSYLTRANSFERASE WBBK-RELATED"/>
    <property type="match status" value="1"/>
</dbReference>
<reference evidence="4 5" key="1">
    <citation type="submission" date="2015-04" db="EMBL/GenBank/DDBJ databases">
        <title>Complete genome of flavobacterium.</title>
        <authorList>
            <person name="Kwon Y.M."/>
            <person name="Kim S.-J."/>
        </authorList>
    </citation>
    <scope>NUCLEOTIDE SEQUENCE [LARGE SCALE GENOMIC DNA]</scope>
    <source>
        <strain evidence="4 5">DK169</strain>
    </source>
</reference>
<dbReference type="Gene3D" id="3.40.50.2000">
    <property type="entry name" value="Glycogen Phosphorylase B"/>
    <property type="match status" value="2"/>
</dbReference>
<evidence type="ECO:0000313" key="4">
    <source>
        <dbReference type="EMBL" id="KQC29339.1"/>
    </source>
</evidence>
<keyword evidence="5" id="KW-1185">Reference proteome</keyword>
<dbReference type="PANTHER" id="PTHR46401:SF2">
    <property type="entry name" value="GLYCOSYLTRANSFERASE WBBK-RELATED"/>
    <property type="match status" value="1"/>
</dbReference>
<dbReference type="AlphaFoldDB" id="A0A0N8WFQ3"/>
<evidence type="ECO:0000259" key="3">
    <source>
        <dbReference type="Pfam" id="PF13439"/>
    </source>
</evidence>
<sequence>MRTKKNITFFVNPMGYGTLGKYDYNILSNIEKHKTLYLCNTQTQFSDFDGDIKRIYDYSSKRGLGKIWSYLKSQSLLLKMVGKYKPRSIHFQWLKIPYLDFFLLLILNSKKIKTILTVHNVLPHGSGNKYHFIYKKIYSKVNTLIAHTDRTKEELSETFNVKKDKIEVIPHGTFKTEGLNRSEINIIKEQLLKNEGLQNKTVFGALGRINPYKGIELIVDAWMSISTEERNKMHLIIAGEGESPVLNTLQGADNTTIINKAVSNEEFYAFLEISDYVLLPYLKISQSGFLLTALNEKKRVIVSDKGGLTEPFRFGSIGYVLDDLKVETLKNTILKATKNKEKHPDEKVWSRIFDYYDWKSIAKMTEKLY</sequence>
<evidence type="ECO:0008006" key="6">
    <source>
        <dbReference type="Google" id="ProtNLM"/>
    </source>
</evidence>
<dbReference type="GO" id="GO:0016757">
    <property type="term" value="F:glycosyltransferase activity"/>
    <property type="evidence" value="ECO:0007669"/>
    <property type="project" value="InterPro"/>
</dbReference>
<evidence type="ECO:0000313" key="5">
    <source>
        <dbReference type="Proteomes" id="UP000050827"/>
    </source>
</evidence>
<organism evidence="4 5">
    <name type="scientific">Flagellimonas eckloniae</name>
    <dbReference type="NCBI Taxonomy" id="346185"/>
    <lineage>
        <taxon>Bacteria</taxon>
        <taxon>Pseudomonadati</taxon>
        <taxon>Bacteroidota</taxon>
        <taxon>Flavobacteriia</taxon>
        <taxon>Flavobacteriales</taxon>
        <taxon>Flavobacteriaceae</taxon>
        <taxon>Flagellimonas</taxon>
    </lineage>
</organism>
<accession>A0A0N8WFQ3</accession>
<comment type="caution">
    <text evidence="4">The sequence shown here is derived from an EMBL/GenBank/DDBJ whole genome shotgun (WGS) entry which is preliminary data.</text>
</comment>
<dbReference type="InterPro" id="IPR028098">
    <property type="entry name" value="Glyco_trans_4-like_N"/>
</dbReference>
<evidence type="ECO:0000259" key="2">
    <source>
        <dbReference type="Pfam" id="PF00534"/>
    </source>
</evidence>
<proteinExistence type="predicted"/>
<evidence type="ECO:0000256" key="1">
    <source>
        <dbReference type="ARBA" id="ARBA00022679"/>
    </source>
</evidence>
<gene>
    <name evidence="4" type="ORF">AAY42_05035</name>
</gene>
<feature type="domain" description="Glycosyl transferase family 1" evidence="2">
    <location>
        <begin position="194"/>
        <end position="342"/>
    </location>
</feature>
<dbReference type="Pfam" id="PF00534">
    <property type="entry name" value="Glycos_transf_1"/>
    <property type="match status" value="1"/>
</dbReference>
<feature type="domain" description="Glycosyltransferase subfamily 4-like N-terminal" evidence="3">
    <location>
        <begin position="67"/>
        <end position="172"/>
    </location>
</feature>
<dbReference type="GO" id="GO:0009103">
    <property type="term" value="P:lipopolysaccharide biosynthetic process"/>
    <property type="evidence" value="ECO:0007669"/>
    <property type="project" value="TreeGrafter"/>
</dbReference>
<dbReference type="Pfam" id="PF13439">
    <property type="entry name" value="Glyco_transf_4"/>
    <property type="match status" value="1"/>
</dbReference>
<dbReference type="InterPro" id="IPR001296">
    <property type="entry name" value="Glyco_trans_1"/>
</dbReference>
<keyword evidence="1" id="KW-0808">Transferase</keyword>
<dbReference type="SUPFAM" id="SSF53756">
    <property type="entry name" value="UDP-Glycosyltransferase/glycogen phosphorylase"/>
    <property type="match status" value="1"/>
</dbReference>
<dbReference type="OrthoDB" id="9790710at2"/>
<protein>
    <recommendedName>
        <fullName evidence="6">Glycosyl transferase family 1 domain-containing protein</fullName>
    </recommendedName>
</protein>
<dbReference type="RefSeq" id="WP_055392997.1">
    <property type="nucleotide sequence ID" value="NZ_LCTZ01000002.1"/>
</dbReference>
<dbReference type="STRING" id="346185.AAY42_05035"/>